<comment type="caution">
    <text evidence="1">The sequence shown here is derived from an EMBL/GenBank/DDBJ whole genome shotgun (WGS) entry which is preliminary data.</text>
</comment>
<evidence type="ECO:0000313" key="2">
    <source>
        <dbReference type="Proteomes" id="UP000178432"/>
    </source>
</evidence>
<dbReference type="EMBL" id="MHIF01000046">
    <property type="protein sequence ID" value="OGY47119.1"/>
    <property type="molecule type" value="Genomic_DNA"/>
</dbReference>
<evidence type="ECO:0000313" key="1">
    <source>
        <dbReference type="EMBL" id="OGY47119.1"/>
    </source>
</evidence>
<evidence type="ECO:0008006" key="3">
    <source>
        <dbReference type="Google" id="ProtNLM"/>
    </source>
</evidence>
<accession>A0A1G1Y462</accession>
<proteinExistence type="predicted"/>
<dbReference type="Proteomes" id="UP000178432">
    <property type="component" value="Unassembled WGS sequence"/>
</dbReference>
<organism evidence="1 2">
    <name type="scientific">Candidatus Buchananbacteria bacterium RIFCSPHIGHO2_01_FULL_46_12</name>
    <dbReference type="NCBI Taxonomy" id="1797536"/>
    <lineage>
        <taxon>Bacteria</taxon>
        <taxon>Candidatus Buchananiibacteriota</taxon>
    </lineage>
</organism>
<gene>
    <name evidence="1" type="ORF">A2663_03305</name>
</gene>
<reference evidence="1 2" key="1">
    <citation type="journal article" date="2016" name="Nat. Commun.">
        <title>Thousands of microbial genomes shed light on interconnected biogeochemical processes in an aquifer system.</title>
        <authorList>
            <person name="Anantharaman K."/>
            <person name="Brown C.T."/>
            <person name="Hug L.A."/>
            <person name="Sharon I."/>
            <person name="Castelle C.J."/>
            <person name="Probst A.J."/>
            <person name="Thomas B.C."/>
            <person name="Singh A."/>
            <person name="Wilkins M.J."/>
            <person name="Karaoz U."/>
            <person name="Brodie E.L."/>
            <person name="Williams K.H."/>
            <person name="Hubbard S.S."/>
            <person name="Banfield J.F."/>
        </authorList>
    </citation>
    <scope>NUCLEOTIDE SEQUENCE [LARGE SCALE GENOMIC DNA]</scope>
</reference>
<dbReference type="AlphaFoldDB" id="A0A1G1Y462"/>
<sequence length="89" mass="10289">MGYDFTQKQCIRVLTLIGFTVASKRRAGHYKYRPPESCWANFTGNIKPFITVPKHQFFCQDAIVSEIKKLCGEEIKQKFLDNLQAFGLK</sequence>
<protein>
    <recommendedName>
        <fullName evidence="3">Addiction module toxin, HicA family</fullName>
    </recommendedName>
</protein>
<name>A0A1G1Y462_9BACT</name>